<dbReference type="Proteomes" id="UP000530234">
    <property type="component" value="Unassembled WGS sequence"/>
</dbReference>
<dbReference type="EMBL" id="VKHS01000668">
    <property type="protein sequence ID" value="MBB0231887.1"/>
    <property type="molecule type" value="Genomic_DNA"/>
</dbReference>
<sequence>MTSWPPAQLPGLRVELARRRATYRTRCGRTVTRVGVDCVSSVLAAAAEHRAACRSCSLSRPRQGPTDDG</sequence>
<organism evidence="1 2">
    <name type="scientific">Streptomyces calidiresistens</name>
    <dbReference type="NCBI Taxonomy" id="1485586"/>
    <lineage>
        <taxon>Bacteria</taxon>
        <taxon>Bacillati</taxon>
        <taxon>Actinomycetota</taxon>
        <taxon>Actinomycetes</taxon>
        <taxon>Kitasatosporales</taxon>
        <taxon>Streptomycetaceae</taxon>
        <taxon>Streptomyces</taxon>
    </lineage>
</organism>
<keyword evidence="2" id="KW-1185">Reference proteome</keyword>
<reference evidence="2" key="1">
    <citation type="submission" date="2019-10" db="EMBL/GenBank/DDBJ databases">
        <title>Streptomyces sp. nov., a novel actinobacterium isolated from alkaline environment.</title>
        <authorList>
            <person name="Golinska P."/>
        </authorList>
    </citation>
    <scope>NUCLEOTIDE SEQUENCE [LARGE SCALE GENOMIC DNA]</scope>
    <source>
        <strain evidence="2">DSM 42108</strain>
    </source>
</reference>
<dbReference type="AlphaFoldDB" id="A0A7W3T6K1"/>
<accession>A0A7W3T6K1</accession>
<evidence type="ECO:0000313" key="2">
    <source>
        <dbReference type="Proteomes" id="UP000530234"/>
    </source>
</evidence>
<proteinExistence type="predicted"/>
<dbReference type="RefSeq" id="WP_182666439.1">
    <property type="nucleotide sequence ID" value="NZ_VKHS01000668.1"/>
</dbReference>
<name>A0A7W3T6K1_9ACTN</name>
<evidence type="ECO:0000313" key="1">
    <source>
        <dbReference type="EMBL" id="MBB0231887.1"/>
    </source>
</evidence>
<comment type="caution">
    <text evidence="1">The sequence shown here is derived from an EMBL/GenBank/DDBJ whole genome shotgun (WGS) entry which is preliminary data.</text>
</comment>
<gene>
    <name evidence="1" type="ORF">FOE67_20900</name>
</gene>
<protein>
    <submittedName>
        <fullName evidence="1">Uncharacterized protein</fullName>
    </submittedName>
</protein>